<evidence type="ECO:0000313" key="7">
    <source>
        <dbReference type="EnsemblMetazoa" id="SMAR000994-PA"/>
    </source>
</evidence>
<dbReference type="EMBL" id="JH430253">
    <property type="status" value="NOT_ANNOTATED_CDS"/>
    <property type="molecule type" value="Genomic_DNA"/>
</dbReference>
<feature type="DNA-binding region" description="HMG box" evidence="4">
    <location>
        <begin position="273"/>
        <end position="341"/>
    </location>
</feature>
<dbReference type="HOGENOM" id="CLU_530334_0_0_1"/>
<dbReference type="Proteomes" id="UP000014500">
    <property type="component" value="Unassembled WGS sequence"/>
</dbReference>
<keyword evidence="8" id="KW-1185">Reference proteome</keyword>
<evidence type="ECO:0000256" key="2">
    <source>
        <dbReference type="ARBA" id="ARBA00023125"/>
    </source>
</evidence>
<dbReference type="PROSITE" id="PS50118">
    <property type="entry name" value="HMG_BOX_2"/>
    <property type="match status" value="1"/>
</dbReference>
<dbReference type="eggNOG" id="KOG0381">
    <property type="taxonomic scope" value="Eukaryota"/>
</dbReference>
<dbReference type="Pfam" id="PF00505">
    <property type="entry name" value="HMG_box"/>
    <property type="match status" value="1"/>
</dbReference>
<dbReference type="EnsemblMetazoa" id="SMAR000994-RA">
    <property type="protein sequence ID" value="SMAR000994-PA"/>
    <property type="gene ID" value="SMAR000994"/>
</dbReference>
<dbReference type="InterPro" id="IPR051762">
    <property type="entry name" value="UBF1"/>
</dbReference>
<dbReference type="InterPro" id="IPR009071">
    <property type="entry name" value="HMG_box_dom"/>
</dbReference>
<dbReference type="PANTHER" id="PTHR46318:SF3">
    <property type="entry name" value="UPSTREAM BINDING TRANSCRIPTION FACTOR"/>
    <property type="match status" value="1"/>
</dbReference>
<sequence length="514" mass="58630">MGHYSTQTMFYFLAEHVQWTFADIKRLFNQVKKSLPDKDAIKYSTAVDLLDWNKMKFNSFTGAECKAKLLELMESTRCYRTLTEIVIDAEKIFIFKDKGTANVRNEELEKEQVPTPENVSSAITNITLPQNVVNAEENNTITLRNRVVSMVRRDSINPSEKTPTLNTAKRSETPKLLNARKSNVQELNKNNKGMATAQVEGIEIDKEDNKYNVSLQHILKHTNWSQVVVNCGDKISKPSLPAKVPGKTIGKKARPGKRKYKRKINPKAANRSIKRPLVPFIQYFCAERKKLKRDNPDLTASQLAALAGQQYQQLPMSRKDIYHTTYYEQKAIYDEKIKQIEINGKRKIETEQCGEKKIKTASAESTEAADIEEHLDIAAEIGLGDLNTGDADVDLDENALLGVEDMVTPVDAVVIKVEKSADVDILANIESKDIGKDYWGLMWYADENLCKLTHTKLEDKMDVMYNLWRSLEDYETEEYIKKALELPYESREKMQERVLAQVNLTSYTPKATAK</sequence>
<feature type="region of interest" description="Disordered" evidence="5">
    <location>
        <begin position="239"/>
        <end position="261"/>
    </location>
</feature>
<evidence type="ECO:0000256" key="4">
    <source>
        <dbReference type="PROSITE-ProRule" id="PRU00267"/>
    </source>
</evidence>
<dbReference type="InterPro" id="IPR036910">
    <property type="entry name" value="HMG_box_dom_sf"/>
</dbReference>
<protein>
    <recommendedName>
        <fullName evidence="6">HMG box domain-containing protein</fullName>
    </recommendedName>
</protein>
<dbReference type="Gene3D" id="1.10.30.10">
    <property type="entry name" value="High mobility group box domain"/>
    <property type="match status" value="1"/>
</dbReference>
<organism evidence="7 8">
    <name type="scientific">Strigamia maritima</name>
    <name type="common">European centipede</name>
    <name type="synonym">Geophilus maritimus</name>
    <dbReference type="NCBI Taxonomy" id="126957"/>
    <lineage>
        <taxon>Eukaryota</taxon>
        <taxon>Metazoa</taxon>
        <taxon>Ecdysozoa</taxon>
        <taxon>Arthropoda</taxon>
        <taxon>Myriapoda</taxon>
        <taxon>Chilopoda</taxon>
        <taxon>Pleurostigmophora</taxon>
        <taxon>Geophilomorpha</taxon>
        <taxon>Linotaeniidae</taxon>
        <taxon>Strigamia</taxon>
    </lineage>
</organism>
<keyword evidence="2 4" id="KW-0238">DNA-binding</keyword>
<proteinExistence type="predicted"/>
<evidence type="ECO:0000256" key="3">
    <source>
        <dbReference type="ARBA" id="ARBA00023242"/>
    </source>
</evidence>
<evidence type="ECO:0000256" key="1">
    <source>
        <dbReference type="ARBA" id="ARBA00004123"/>
    </source>
</evidence>
<feature type="domain" description="HMG box" evidence="6">
    <location>
        <begin position="273"/>
        <end position="341"/>
    </location>
</feature>
<name>T1IJD1_STRMM</name>
<dbReference type="SMART" id="SM00398">
    <property type="entry name" value="HMG"/>
    <property type="match status" value="1"/>
</dbReference>
<evidence type="ECO:0000313" key="8">
    <source>
        <dbReference type="Proteomes" id="UP000014500"/>
    </source>
</evidence>
<dbReference type="STRING" id="126957.T1IJD1"/>
<reference evidence="7" key="2">
    <citation type="submission" date="2015-02" db="UniProtKB">
        <authorList>
            <consortium name="EnsemblMetazoa"/>
        </authorList>
    </citation>
    <scope>IDENTIFICATION</scope>
</reference>
<dbReference type="GO" id="GO:0005634">
    <property type="term" value="C:nucleus"/>
    <property type="evidence" value="ECO:0007669"/>
    <property type="project" value="UniProtKB-SubCell"/>
</dbReference>
<reference evidence="8" key="1">
    <citation type="submission" date="2011-05" db="EMBL/GenBank/DDBJ databases">
        <authorList>
            <person name="Richards S.R."/>
            <person name="Qu J."/>
            <person name="Jiang H."/>
            <person name="Jhangiani S.N."/>
            <person name="Agravi P."/>
            <person name="Goodspeed R."/>
            <person name="Gross S."/>
            <person name="Mandapat C."/>
            <person name="Jackson L."/>
            <person name="Mathew T."/>
            <person name="Pu L."/>
            <person name="Thornton R."/>
            <person name="Saada N."/>
            <person name="Wilczek-Boney K.B."/>
            <person name="Lee S."/>
            <person name="Kovar C."/>
            <person name="Wu Y."/>
            <person name="Scherer S.E."/>
            <person name="Worley K.C."/>
            <person name="Muzny D.M."/>
            <person name="Gibbs R."/>
        </authorList>
    </citation>
    <scope>NUCLEOTIDE SEQUENCE</scope>
    <source>
        <strain evidence="8">Brora</strain>
    </source>
</reference>
<dbReference type="PANTHER" id="PTHR46318">
    <property type="entry name" value="UPSTREAM BINDING TRANSCRIPTION FACTOR"/>
    <property type="match status" value="1"/>
</dbReference>
<evidence type="ECO:0000256" key="5">
    <source>
        <dbReference type="SAM" id="MobiDB-lite"/>
    </source>
</evidence>
<dbReference type="AlphaFoldDB" id="T1IJD1"/>
<dbReference type="GO" id="GO:0003677">
    <property type="term" value="F:DNA binding"/>
    <property type="evidence" value="ECO:0007669"/>
    <property type="project" value="UniProtKB-UniRule"/>
</dbReference>
<keyword evidence="3 4" id="KW-0539">Nucleus</keyword>
<feature type="compositionally biased region" description="Basic residues" evidence="5">
    <location>
        <begin position="249"/>
        <end position="261"/>
    </location>
</feature>
<dbReference type="SUPFAM" id="SSF47095">
    <property type="entry name" value="HMG-box"/>
    <property type="match status" value="1"/>
</dbReference>
<comment type="subcellular location">
    <subcellularLocation>
        <location evidence="1">Nucleus</location>
    </subcellularLocation>
</comment>
<accession>T1IJD1</accession>
<evidence type="ECO:0000259" key="6">
    <source>
        <dbReference type="PROSITE" id="PS50118"/>
    </source>
</evidence>